<name>A0A516KEU0_9BACI</name>
<dbReference type="EMBL" id="CP041666">
    <property type="protein sequence ID" value="QDP39928.1"/>
    <property type="molecule type" value="Genomic_DNA"/>
</dbReference>
<dbReference type="OrthoDB" id="2717092at2"/>
<dbReference type="Proteomes" id="UP000315215">
    <property type="component" value="Chromosome"/>
</dbReference>
<organism evidence="4 5">
    <name type="scientific">Radiobacillus deserti</name>
    <dbReference type="NCBI Taxonomy" id="2594883"/>
    <lineage>
        <taxon>Bacteria</taxon>
        <taxon>Bacillati</taxon>
        <taxon>Bacillota</taxon>
        <taxon>Bacilli</taxon>
        <taxon>Bacillales</taxon>
        <taxon>Bacillaceae</taxon>
        <taxon>Radiobacillus</taxon>
    </lineage>
</organism>
<dbReference type="PANTHER" id="PTHR33745">
    <property type="entry name" value="RSBT ANTAGONIST PROTEIN RSBS-RELATED"/>
    <property type="match status" value="1"/>
</dbReference>
<evidence type="ECO:0000256" key="2">
    <source>
        <dbReference type="SAM" id="Coils"/>
    </source>
</evidence>
<evidence type="ECO:0000313" key="4">
    <source>
        <dbReference type="EMBL" id="QDP39928.1"/>
    </source>
</evidence>
<accession>A0A516KEU0</accession>
<dbReference type="InterPro" id="IPR036513">
    <property type="entry name" value="STAS_dom_sf"/>
</dbReference>
<dbReference type="InterPro" id="IPR024096">
    <property type="entry name" value="NO_sig/Golgi_transp_ligand-bd"/>
</dbReference>
<keyword evidence="1" id="KW-0597">Phosphoprotein</keyword>
<dbReference type="AlphaFoldDB" id="A0A516KEU0"/>
<dbReference type="InterPro" id="IPR051932">
    <property type="entry name" value="Bact_StressResp_Reg"/>
</dbReference>
<dbReference type="Pfam" id="PF01740">
    <property type="entry name" value="STAS"/>
    <property type="match status" value="1"/>
</dbReference>
<protein>
    <submittedName>
        <fullName evidence="4">STAS domain-containing protein</fullName>
    </submittedName>
</protein>
<dbReference type="SUPFAM" id="SSF52091">
    <property type="entry name" value="SpoIIaa-like"/>
    <property type="match status" value="1"/>
</dbReference>
<dbReference type="KEGG" id="aqt:FN924_06955"/>
<evidence type="ECO:0000313" key="5">
    <source>
        <dbReference type="Proteomes" id="UP000315215"/>
    </source>
</evidence>
<keyword evidence="5" id="KW-1185">Reference proteome</keyword>
<proteinExistence type="predicted"/>
<keyword evidence="2" id="KW-0175">Coiled coil</keyword>
<dbReference type="RefSeq" id="WP_143893002.1">
    <property type="nucleotide sequence ID" value="NZ_CP041666.1"/>
</dbReference>
<gene>
    <name evidence="4" type="ORF">FN924_06955</name>
</gene>
<feature type="coiled-coil region" evidence="2">
    <location>
        <begin position="189"/>
        <end position="216"/>
    </location>
</feature>
<evidence type="ECO:0000256" key="1">
    <source>
        <dbReference type="ARBA" id="ARBA00022553"/>
    </source>
</evidence>
<dbReference type="CDD" id="cd07041">
    <property type="entry name" value="STAS_RsbR_RsbS_like"/>
    <property type="match status" value="1"/>
</dbReference>
<reference evidence="4 5" key="1">
    <citation type="submission" date="2019-07" db="EMBL/GenBank/DDBJ databases">
        <authorList>
            <person name="Li J."/>
        </authorList>
    </citation>
    <scope>NUCLEOTIDE SEQUENCE [LARGE SCALE GENOMIC DNA]</scope>
    <source>
        <strain evidence="4 5">TKL69</strain>
    </source>
</reference>
<dbReference type="PANTHER" id="PTHR33745:SF3">
    <property type="entry name" value="RSBT CO-ANTAGONIST PROTEIN RSBRC"/>
    <property type="match status" value="1"/>
</dbReference>
<dbReference type="InterPro" id="IPR002645">
    <property type="entry name" value="STAS_dom"/>
</dbReference>
<dbReference type="SUPFAM" id="SSF111126">
    <property type="entry name" value="Ligand-binding domain in the NO signalling and Golgi transport"/>
    <property type="match status" value="1"/>
</dbReference>
<dbReference type="Gene3D" id="3.30.750.24">
    <property type="entry name" value="STAS domain"/>
    <property type="match status" value="1"/>
</dbReference>
<dbReference type="PROSITE" id="PS50801">
    <property type="entry name" value="STAS"/>
    <property type="match status" value="1"/>
</dbReference>
<sequence>MSVNDQISVGGLDFSWKLDKGLFNFEGQDAVLFWISSAMKAFFDTIEEISGEEASRLVLETTGYRQGMVVGDYFEKMKHVSVQEAATLITTTYASAGWGNIVIENLDREAHTLTVYLKDSWEHKINVAQEKTTGGSFLPGHFAGIFSGLFATNVWYEVEYFQLEGHEDTKINYFPSDITITENIHNLSRKKELDHIVQLEAEVENKTRELKDLVKQLSSPIIPVLNGIVVVPLIGKYDEERSEELVTKTLENLPAYQASYLILDLTGLDQDSGELTTHLIGRLGTAASLIGTETVLVGISPKLSQVISKQPIQFREFNCFQTLQHGIYYALAQQGRRIV</sequence>
<dbReference type="Gene3D" id="3.30.1380.20">
    <property type="entry name" value="Trafficking protein particle complex subunit 3"/>
    <property type="match status" value="1"/>
</dbReference>
<feature type="domain" description="STAS" evidence="3">
    <location>
        <begin position="218"/>
        <end position="330"/>
    </location>
</feature>
<evidence type="ECO:0000259" key="3">
    <source>
        <dbReference type="PROSITE" id="PS50801"/>
    </source>
</evidence>